<feature type="region of interest" description="Disordered" evidence="1">
    <location>
        <begin position="23"/>
        <end position="58"/>
    </location>
</feature>
<dbReference type="Proteomes" id="UP000834458">
    <property type="component" value="Unassembled WGS sequence"/>
</dbReference>
<proteinExistence type="predicted"/>
<sequence>MTAAPTKQGNAFDIPTQTFALQLQRNRSSAHAPKASQYFQVTKPRDPSHTQRISKAAI</sequence>
<gene>
    <name evidence="2" type="ORF">GHA_01112</name>
</gene>
<name>A0AA35GIK8_9BURK</name>
<dbReference type="EMBL" id="CAHPSC010000011">
    <property type="protein sequence ID" value="CAB5675722.1"/>
    <property type="molecule type" value="Genomic_DNA"/>
</dbReference>
<evidence type="ECO:0000256" key="1">
    <source>
        <dbReference type="SAM" id="MobiDB-lite"/>
    </source>
</evidence>
<dbReference type="RefSeq" id="WP_234686403.1">
    <property type="nucleotide sequence ID" value="NZ_CAHPSC010000011.1"/>
</dbReference>
<evidence type="ECO:0000313" key="3">
    <source>
        <dbReference type="Proteomes" id="UP000834458"/>
    </source>
</evidence>
<organism evidence="2 3">
    <name type="scientific">Comamonas aquatica</name>
    <dbReference type="NCBI Taxonomy" id="225991"/>
    <lineage>
        <taxon>Bacteria</taxon>
        <taxon>Pseudomonadati</taxon>
        <taxon>Pseudomonadota</taxon>
        <taxon>Betaproteobacteria</taxon>
        <taxon>Burkholderiales</taxon>
        <taxon>Comamonadaceae</taxon>
        <taxon>Comamonas</taxon>
    </lineage>
</organism>
<evidence type="ECO:0000313" key="2">
    <source>
        <dbReference type="EMBL" id="CAB5675722.1"/>
    </source>
</evidence>
<dbReference type="AlphaFoldDB" id="A0AA35GIK8"/>
<comment type="caution">
    <text evidence="2">The sequence shown here is derived from an EMBL/GenBank/DDBJ whole genome shotgun (WGS) entry which is preliminary data.</text>
</comment>
<accession>A0AA35GIK8</accession>
<protein>
    <submittedName>
        <fullName evidence="2">Uncharacterized protein</fullName>
    </submittedName>
</protein>
<reference evidence="2" key="1">
    <citation type="submission" date="2020-05" db="EMBL/GenBank/DDBJ databases">
        <authorList>
            <person name="Delgado-Blas J."/>
        </authorList>
    </citation>
    <scope>NUCLEOTIDE SEQUENCE</scope>
    <source>
        <strain evidence="2">BB1454</strain>
    </source>
</reference>